<evidence type="ECO:0000313" key="2">
    <source>
        <dbReference type="EMBL" id="PIY62424.1"/>
    </source>
</evidence>
<sequence>MGHSKINRGQEGIMFRTYAIAVIVLVVGAYGIYRLIVRSSVPPTPPTQEEIAGLAGCLTANGAKFYGAYWCTHCERQKEEFGDAAGRLPFVECGVEGDVSLQSDACRDAGITSYPTWVFADGTQKVGELSFEKLAELSECPWGE</sequence>
<name>A0A2M7Q9M0_9BACT</name>
<protein>
    <recommendedName>
        <fullName evidence="4">Thioredoxin domain-containing protein</fullName>
    </recommendedName>
</protein>
<dbReference type="PANTHER" id="PTHR34573:SF1">
    <property type="entry name" value="VITAMIN K EPOXIDE REDUCTASE DOMAIN-CONTAINING PROTEIN"/>
    <property type="match status" value="1"/>
</dbReference>
<proteinExistence type="predicted"/>
<feature type="transmembrane region" description="Helical" evidence="1">
    <location>
        <begin position="12"/>
        <end position="33"/>
    </location>
</feature>
<reference evidence="3" key="1">
    <citation type="submission" date="2017-09" db="EMBL/GenBank/DDBJ databases">
        <title>Depth-based differentiation of microbial function through sediment-hosted aquifers and enrichment of novel symbionts in the deep terrestrial subsurface.</title>
        <authorList>
            <person name="Probst A.J."/>
            <person name="Ladd B."/>
            <person name="Jarett J.K."/>
            <person name="Geller-Mcgrath D.E."/>
            <person name="Sieber C.M.K."/>
            <person name="Emerson J.B."/>
            <person name="Anantharaman K."/>
            <person name="Thomas B.C."/>
            <person name="Malmstrom R."/>
            <person name="Stieglmeier M."/>
            <person name="Klingl A."/>
            <person name="Woyke T."/>
            <person name="Ryan C.M."/>
            <person name="Banfield J.F."/>
        </authorList>
    </citation>
    <scope>NUCLEOTIDE SEQUENCE [LARGE SCALE GENOMIC DNA]</scope>
</reference>
<keyword evidence="1" id="KW-0812">Transmembrane</keyword>
<dbReference type="EMBL" id="PFLC01000040">
    <property type="protein sequence ID" value="PIY62424.1"/>
    <property type="molecule type" value="Genomic_DNA"/>
</dbReference>
<dbReference type="PANTHER" id="PTHR34573">
    <property type="entry name" value="VKC DOMAIN-CONTAINING PROTEIN"/>
    <property type="match status" value="1"/>
</dbReference>
<keyword evidence="1" id="KW-0472">Membrane</keyword>
<dbReference type="SUPFAM" id="SSF52833">
    <property type="entry name" value="Thioredoxin-like"/>
    <property type="match status" value="1"/>
</dbReference>
<dbReference type="InterPro" id="IPR036249">
    <property type="entry name" value="Thioredoxin-like_sf"/>
</dbReference>
<accession>A0A2M7Q9M0</accession>
<evidence type="ECO:0008006" key="4">
    <source>
        <dbReference type="Google" id="ProtNLM"/>
    </source>
</evidence>
<organism evidence="2 3">
    <name type="scientific">Candidatus Uhrbacteria bacterium CG_4_10_14_0_8_um_filter_58_22</name>
    <dbReference type="NCBI Taxonomy" id="1975029"/>
    <lineage>
        <taxon>Bacteria</taxon>
        <taxon>Candidatus Uhriibacteriota</taxon>
    </lineage>
</organism>
<dbReference type="Gene3D" id="3.40.30.10">
    <property type="entry name" value="Glutaredoxin"/>
    <property type="match status" value="1"/>
</dbReference>
<keyword evidence="1" id="KW-1133">Transmembrane helix</keyword>
<dbReference type="AlphaFoldDB" id="A0A2M7Q9M0"/>
<evidence type="ECO:0000256" key="1">
    <source>
        <dbReference type="SAM" id="Phobius"/>
    </source>
</evidence>
<comment type="caution">
    <text evidence="2">The sequence shown here is derived from an EMBL/GenBank/DDBJ whole genome shotgun (WGS) entry which is preliminary data.</text>
</comment>
<evidence type="ECO:0000313" key="3">
    <source>
        <dbReference type="Proteomes" id="UP000230973"/>
    </source>
</evidence>
<dbReference type="Proteomes" id="UP000230973">
    <property type="component" value="Unassembled WGS sequence"/>
</dbReference>
<gene>
    <name evidence="2" type="ORF">COY93_03350</name>
</gene>